<dbReference type="AlphaFoldDB" id="A0A9I9CIY9"/>
<dbReference type="InterPro" id="IPR027433">
    <property type="entry name" value="Lipoxygenase_dom_3"/>
</dbReference>
<reference evidence="2" key="1">
    <citation type="submission" date="2023-03" db="UniProtKB">
        <authorList>
            <consortium name="EnsemblPlants"/>
        </authorList>
    </citation>
    <scope>IDENTIFICATION</scope>
</reference>
<dbReference type="Gene3D" id="4.10.372.10">
    <property type="entry name" value="Lipoxygenase-1, Domain 3"/>
    <property type="match status" value="1"/>
</dbReference>
<organism evidence="2">
    <name type="scientific">Cucumis melo</name>
    <name type="common">Muskmelon</name>
    <dbReference type="NCBI Taxonomy" id="3656"/>
    <lineage>
        <taxon>Eukaryota</taxon>
        <taxon>Viridiplantae</taxon>
        <taxon>Streptophyta</taxon>
        <taxon>Embryophyta</taxon>
        <taxon>Tracheophyta</taxon>
        <taxon>Spermatophyta</taxon>
        <taxon>Magnoliopsida</taxon>
        <taxon>eudicotyledons</taxon>
        <taxon>Gunneridae</taxon>
        <taxon>Pentapetalae</taxon>
        <taxon>rosids</taxon>
        <taxon>fabids</taxon>
        <taxon>Cucurbitales</taxon>
        <taxon>Cucurbitaceae</taxon>
        <taxon>Benincaseae</taxon>
        <taxon>Cucumis</taxon>
    </lineage>
</organism>
<dbReference type="InterPro" id="IPR036226">
    <property type="entry name" value="LipOase_C_sf"/>
</dbReference>
<dbReference type="InterPro" id="IPR013819">
    <property type="entry name" value="LipOase_C"/>
</dbReference>
<evidence type="ECO:0000259" key="1">
    <source>
        <dbReference type="PROSITE" id="PS51393"/>
    </source>
</evidence>
<dbReference type="Gramene" id="MELO3C004246.2.1">
    <property type="protein sequence ID" value="MELO3C004246.2.1"/>
    <property type="gene ID" value="MELO3C004246.2"/>
</dbReference>
<evidence type="ECO:0000313" key="2">
    <source>
        <dbReference type="EnsemblPlants" id="MELO3C004246.2.1"/>
    </source>
</evidence>
<dbReference type="Pfam" id="PF00305">
    <property type="entry name" value="Lipoxygenase"/>
    <property type="match status" value="1"/>
</dbReference>
<dbReference type="GO" id="GO:0046872">
    <property type="term" value="F:metal ion binding"/>
    <property type="evidence" value="ECO:0007669"/>
    <property type="project" value="InterPro"/>
</dbReference>
<dbReference type="SUPFAM" id="SSF48484">
    <property type="entry name" value="Lipoxigenase"/>
    <property type="match status" value="1"/>
</dbReference>
<dbReference type="GO" id="GO:0016702">
    <property type="term" value="F:oxidoreductase activity, acting on single donors with incorporation of molecular oxygen, incorporation of two atoms of oxygen"/>
    <property type="evidence" value="ECO:0007669"/>
    <property type="project" value="InterPro"/>
</dbReference>
<sequence length="70" mass="8367">MFIIFTKEDFLFHWMSLEILPRISHLQCSKNFLGLIMTNGFSNFRPHKLLKDKFAWQTDEEFAREMLAGV</sequence>
<name>A0A9I9CIY9_CUCME</name>
<dbReference type="PROSITE" id="PS51393">
    <property type="entry name" value="LIPOXYGENASE_3"/>
    <property type="match status" value="1"/>
</dbReference>
<proteinExistence type="predicted"/>
<dbReference type="EnsemblPlants" id="MELO3C004246.2.1">
    <property type="protein sequence ID" value="MELO3C004246.2.1"/>
    <property type="gene ID" value="MELO3C004246.2"/>
</dbReference>
<protein>
    <recommendedName>
        <fullName evidence="1">Lipoxygenase domain-containing protein</fullName>
    </recommendedName>
</protein>
<accession>A0A9I9CIY9</accession>
<feature type="domain" description="Lipoxygenase" evidence="1">
    <location>
        <begin position="1"/>
        <end position="70"/>
    </location>
</feature>